<reference evidence="1 2" key="1">
    <citation type="submission" date="2020-01" db="EMBL/GenBank/DDBJ databases">
        <title>Genomes assembled from Gulf of Kutch pelagic sediment metagenomes.</title>
        <authorList>
            <person name="Chandrashekar M."/>
            <person name="Mahajan M.S."/>
            <person name="Dave K.J."/>
            <person name="Vatsa P."/>
            <person name="Nathani N.M."/>
        </authorList>
    </citation>
    <scope>NUCLEOTIDE SEQUENCE [LARGE SCALE GENOMIC DNA]</scope>
    <source>
        <strain evidence="1">KS3-K002</strain>
    </source>
</reference>
<dbReference type="GO" id="GO:0005840">
    <property type="term" value="C:ribosome"/>
    <property type="evidence" value="ECO:0007669"/>
    <property type="project" value="UniProtKB-KW"/>
</dbReference>
<dbReference type="AlphaFoldDB" id="A0AAE4Z685"/>
<keyword evidence="1" id="KW-0689">Ribosomal protein</keyword>
<name>A0AAE4Z685_9BACT</name>
<protein>
    <submittedName>
        <fullName evidence="1">50S ribosomal protein L31</fullName>
    </submittedName>
</protein>
<comment type="caution">
    <text evidence="1">The sequence shown here is derived from an EMBL/GenBank/DDBJ whole genome shotgun (WGS) entry which is preliminary data.</text>
</comment>
<dbReference type="Proteomes" id="UP000702544">
    <property type="component" value="Unassembled WGS sequence"/>
</dbReference>
<accession>A0AAE4Z685</accession>
<gene>
    <name evidence="1" type="ORF">GWO12_03190</name>
</gene>
<organism evidence="1 2">
    <name type="scientific">Candidatus Kutchimonas denitrificans</name>
    <dbReference type="NCBI Taxonomy" id="3056748"/>
    <lineage>
        <taxon>Bacteria</taxon>
        <taxon>Pseudomonadati</taxon>
        <taxon>Gemmatimonadota</taxon>
        <taxon>Gemmatimonadia</taxon>
        <taxon>Candidatus Palauibacterales</taxon>
        <taxon>Candidatus Palauibacteraceae</taxon>
        <taxon>Candidatus Kutchimonas</taxon>
    </lineage>
</organism>
<evidence type="ECO:0000313" key="1">
    <source>
        <dbReference type="EMBL" id="NIR74104.1"/>
    </source>
</evidence>
<sequence length="53" mass="6043">MTKTDEGFILVTPYSEEEAPVVPDKETKKEAEKVVEEVTKKVEEKSETKLEES</sequence>
<proteinExistence type="predicted"/>
<evidence type="ECO:0000313" key="2">
    <source>
        <dbReference type="Proteomes" id="UP000702544"/>
    </source>
</evidence>
<keyword evidence="1" id="KW-0687">Ribonucleoprotein</keyword>
<feature type="non-terminal residue" evidence="1">
    <location>
        <position position="53"/>
    </location>
</feature>
<dbReference type="EMBL" id="JAACAK010000025">
    <property type="protein sequence ID" value="NIR74104.1"/>
    <property type="molecule type" value="Genomic_DNA"/>
</dbReference>